<dbReference type="InterPro" id="IPR011990">
    <property type="entry name" value="TPR-like_helical_dom_sf"/>
</dbReference>
<dbReference type="AlphaFoldDB" id="A0A2Z6RI01"/>
<dbReference type="EMBL" id="BEXD01002280">
    <property type="protein sequence ID" value="GBB97724.1"/>
    <property type="molecule type" value="Genomic_DNA"/>
</dbReference>
<dbReference type="InterPro" id="IPR011009">
    <property type="entry name" value="Kinase-like_dom_sf"/>
</dbReference>
<dbReference type="Proteomes" id="UP000247702">
    <property type="component" value="Unassembled WGS sequence"/>
</dbReference>
<dbReference type="Pfam" id="PF08238">
    <property type="entry name" value="Sel1"/>
    <property type="match status" value="7"/>
</dbReference>
<keyword evidence="4" id="KW-1185">Reference proteome</keyword>
<feature type="domain" description="Protein kinase" evidence="2">
    <location>
        <begin position="36"/>
        <end position="360"/>
    </location>
</feature>
<dbReference type="PROSITE" id="PS50011">
    <property type="entry name" value="PROTEIN_KINASE_DOM"/>
    <property type="match status" value="1"/>
</dbReference>
<dbReference type="SUPFAM" id="SSF56112">
    <property type="entry name" value="Protein kinase-like (PK-like)"/>
    <property type="match status" value="1"/>
</dbReference>
<dbReference type="PANTHER" id="PTHR43628">
    <property type="entry name" value="ACTIVATOR OF C KINASE PROTEIN 1-RELATED"/>
    <property type="match status" value="1"/>
</dbReference>
<evidence type="ECO:0000259" key="2">
    <source>
        <dbReference type="PROSITE" id="PS50011"/>
    </source>
</evidence>
<evidence type="ECO:0000313" key="4">
    <source>
        <dbReference type="Proteomes" id="UP000247702"/>
    </source>
</evidence>
<protein>
    <recommendedName>
        <fullName evidence="2">Protein kinase domain-containing protein</fullName>
    </recommendedName>
</protein>
<name>A0A2Z6RI01_9GLOM</name>
<dbReference type="PANTHER" id="PTHR43628:SF1">
    <property type="entry name" value="CHITIN SYNTHASE REGULATORY FACTOR 2-RELATED"/>
    <property type="match status" value="1"/>
</dbReference>
<dbReference type="Gene3D" id="1.10.510.10">
    <property type="entry name" value="Transferase(Phosphotransferase) domain 1"/>
    <property type="match status" value="1"/>
</dbReference>
<comment type="caution">
    <text evidence="3">The sequence shown here is derived from an EMBL/GenBank/DDBJ whole genome shotgun (WGS) entry which is preliminary data.</text>
</comment>
<dbReference type="InterPro" id="IPR000719">
    <property type="entry name" value="Prot_kinase_dom"/>
</dbReference>
<dbReference type="InterPro" id="IPR052945">
    <property type="entry name" value="Mitotic_Regulator"/>
</dbReference>
<feature type="binding site" evidence="1">
    <location>
        <position position="65"/>
    </location>
    <ligand>
        <name>ATP</name>
        <dbReference type="ChEBI" id="CHEBI:30616"/>
    </ligand>
</feature>
<keyword evidence="1" id="KW-0547">Nucleotide-binding</keyword>
<dbReference type="SUPFAM" id="SSF81901">
    <property type="entry name" value="HCP-like"/>
    <property type="match status" value="2"/>
</dbReference>
<organism evidence="3 4">
    <name type="scientific">Rhizophagus clarus</name>
    <dbReference type="NCBI Taxonomy" id="94130"/>
    <lineage>
        <taxon>Eukaryota</taxon>
        <taxon>Fungi</taxon>
        <taxon>Fungi incertae sedis</taxon>
        <taxon>Mucoromycota</taxon>
        <taxon>Glomeromycotina</taxon>
        <taxon>Glomeromycetes</taxon>
        <taxon>Glomerales</taxon>
        <taxon>Glomeraceae</taxon>
        <taxon>Rhizophagus</taxon>
    </lineage>
</organism>
<dbReference type="GO" id="GO:0005524">
    <property type="term" value="F:ATP binding"/>
    <property type="evidence" value="ECO:0007669"/>
    <property type="project" value="UniProtKB-UniRule"/>
</dbReference>
<dbReference type="PROSITE" id="PS00107">
    <property type="entry name" value="PROTEIN_KINASE_ATP"/>
    <property type="match status" value="1"/>
</dbReference>
<reference evidence="3 4" key="1">
    <citation type="submission" date="2017-11" db="EMBL/GenBank/DDBJ databases">
        <title>The genome of Rhizophagus clarus HR1 reveals common genetic basis of auxotrophy among arbuscular mycorrhizal fungi.</title>
        <authorList>
            <person name="Kobayashi Y."/>
        </authorList>
    </citation>
    <scope>NUCLEOTIDE SEQUENCE [LARGE SCALE GENOMIC DNA]</scope>
    <source>
        <strain evidence="3 4">HR1</strain>
    </source>
</reference>
<sequence length="658" mass="75737">MASILNSENACTDGWTQWIEDGIAKGYINYHDYNEFQNITCVGAGGFGKVYRATWESSDIVVALKSLKNNSFMKEIVNEIKLLHKVNFHKNIIQFFGITKKSKNNNKINYLLILEYADGGTLRNYLNNNFTKLDWNIKLRFAIQIADAVSCMHRKDIIHRDLHSNNILVHQNMIKLADFGLSRRLVEVSSTQRNIFGLLPYIDPQYFEEQTNNNDKNYHYKANKKSDVYSVGVLLWEISSGQKPFESYDAPYKQPRLILEILNGKRETPVSNTPIDYINIYTRCWENNLMIDRICSNIIENNTLINNDNDIDNNNSLSPSINHSLQAKYNKLIEEYDEIDLNDNESIINELLSLYEDAYVKKGIYIDDYIQLVRQHIKLKNKNENELFNYLLNNKNKQKYSILLADFYLFEIGTEKDKIKAFKLYQEAVKNGDITSVSHLAYCYLHGKGTEKNEIKVLELYKAAAEKDEINSINDLGCCYLHGIGTEKNEIKALELFKEASEKGNGGSISNLGYCYLHGIGTEKNEIQTFKLYKEAAEKGNISSINALGYCYLKGIGTGEDEIKAFKLFKEAAEKDHIDAIYNLGCCYKYGKGTNENEIKAFELFKKAAERGHLGSLDSLIKCYQYGIGTEKDVIKADELYKKHENELIKEAIYWFFF</sequence>
<proteinExistence type="predicted"/>
<keyword evidence="1" id="KW-0067">ATP-binding</keyword>
<dbReference type="GO" id="GO:0004672">
    <property type="term" value="F:protein kinase activity"/>
    <property type="evidence" value="ECO:0007669"/>
    <property type="project" value="InterPro"/>
</dbReference>
<evidence type="ECO:0000256" key="1">
    <source>
        <dbReference type="PROSITE-ProRule" id="PRU10141"/>
    </source>
</evidence>
<dbReference type="InterPro" id="IPR006597">
    <property type="entry name" value="Sel1-like"/>
</dbReference>
<evidence type="ECO:0000313" key="3">
    <source>
        <dbReference type="EMBL" id="GBB97724.1"/>
    </source>
</evidence>
<dbReference type="InterPro" id="IPR017441">
    <property type="entry name" value="Protein_kinase_ATP_BS"/>
</dbReference>
<gene>
    <name evidence="3" type="ORF">RclHR1_03050013</name>
</gene>
<dbReference type="SMART" id="SM00671">
    <property type="entry name" value="SEL1"/>
    <property type="match status" value="6"/>
</dbReference>
<accession>A0A2Z6RI01</accession>
<dbReference type="Gene3D" id="1.25.40.10">
    <property type="entry name" value="Tetratricopeptide repeat domain"/>
    <property type="match status" value="2"/>
</dbReference>
<dbReference type="InterPro" id="IPR001245">
    <property type="entry name" value="Ser-Thr/Tyr_kinase_cat_dom"/>
</dbReference>
<dbReference type="Pfam" id="PF07714">
    <property type="entry name" value="PK_Tyr_Ser-Thr"/>
    <property type="match status" value="1"/>
</dbReference>